<proteinExistence type="predicted"/>
<reference evidence="1" key="1">
    <citation type="submission" date="2018-05" db="EMBL/GenBank/DDBJ databases">
        <authorList>
            <person name="Lanie J.A."/>
            <person name="Ng W.-L."/>
            <person name="Kazmierczak K.M."/>
            <person name="Andrzejewski T.M."/>
            <person name="Davidsen T.M."/>
            <person name="Wayne K.J."/>
            <person name="Tettelin H."/>
            <person name="Glass J.I."/>
            <person name="Rusch D."/>
            <person name="Podicherti R."/>
            <person name="Tsui H.-C.T."/>
            <person name="Winkler M.E."/>
        </authorList>
    </citation>
    <scope>NUCLEOTIDE SEQUENCE</scope>
</reference>
<evidence type="ECO:0000313" key="1">
    <source>
        <dbReference type="EMBL" id="SVC92951.1"/>
    </source>
</evidence>
<name>A0A382R8R0_9ZZZZ</name>
<organism evidence="1">
    <name type="scientific">marine metagenome</name>
    <dbReference type="NCBI Taxonomy" id="408172"/>
    <lineage>
        <taxon>unclassified sequences</taxon>
        <taxon>metagenomes</taxon>
        <taxon>ecological metagenomes</taxon>
    </lineage>
</organism>
<dbReference type="AlphaFoldDB" id="A0A382R8R0"/>
<gene>
    <name evidence="1" type="ORF">METZ01_LOCUS345805</name>
</gene>
<dbReference type="EMBL" id="UINC01119259">
    <property type="protein sequence ID" value="SVC92951.1"/>
    <property type="molecule type" value="Genomic_DNA"/>
</dbReference>
<accession>A0A382R8R0</accession>
<protein>
    <submittedName>
        <fullName evidence="1">Uncharacterized protein</fullName>
    </submittedName>
</protein>
<sequence length="54" mass="5872">MITLAPLTTQNVQLFKMVRLQALQDTPSAFNSTYARETLFADADWIAAGGAVGR</sequence>